<dbReference type="SUPFAM" id="SSF82866">
    <property type="entry name" value="Multidrug efflux transporter AcrB transmembrane domain"/>
    <property type="match status" value="2"/>
</dbReference>
<evidence type="ECO:0000256" key="4">
    <source>
        <dbReference type="ARBA" id="ARBA00022989"/>
    </source>
</evidence>
<reference evidence="9 10" key="1">
    <citation type="submission" date="2018-03" db="EMBL/GenBank/DDBJ databases">
        <title>Aquarubrobacter algicola gen. nov., sp. nov., a novel actinobacterium isolated from shallow eutrophic lake during the end of cyanobacterial harmful algal blooms.</title>
        <authorList>
            <person name="Chun S.J."/>
        </authorList>
    </citation>
    <scope>NUCLEOTIDE SEQUENCE [LARGE SCALE GENOMIC DNA]</scope>
    <source>
        <strain evidence="9 10">Seoho-28</strain>
    </source>
</reference>
<evidence type="ECO:0000256" key="6">
    <source>
        <dbReference type="SAM" id="Phobius"/>
    </source>
</evidence>
<dbReference type="AlphaFoldDB" id="A0A2T4UJY1"/>
<evidence type="ECO:0000256" key="3">
    <source>
        <dbReference type="ARBA" id="ARBA00022692"/>
    </source>
</evidence>
<sequence>MRPARALWIASAAFAAAIVFASQLDQVSSTDLLVSPTSDAAAAQSELDADFGGEPIVVTLAADLSRTLSPSNIGKLLELEGRVSRLSGVRAVYGPATFLNQTIAQSETVLRDELGVAATKGAAAADAALRAARRSGASPAEAERRAEQARIDSLGPKAAQFRELMVRLGSVGFPSLVNRDYINTVVFGTGVQPKQRFRWLFPDAKLALIIVRPNPGLGEAATLALGRRIESLTNAAGIGDVRSNVGGFPLLASALERETRSEIVRLAPIAIGAMLLLLLLTLRRRRGRFVPLGLAVGGTVVAAGLSWPLGLGLSVSTVAALPVVLGLALDFAVQLQARYWHERHAGLDPQDAAHEARDAVGPTLILAAGAMSIGFLVLLLTSVPLLDRLGAFLALGTVSSVAVVLLVGPALLVALDRGLVAPLGLPKRMPLAGASLRPAAVALLVGVSVGGLALSGQTRLESDLRTLSPAGLEELRGVEDLQKALGTSGQVRVAVRAQDVTDPEVVTWMGAMRARALEADSRLAPGPNLADLVTGGDSTAKIDRASVDGVLKLLPKYFVDAVISKDRKVAEITFGIPLVSVEEQGRIVDKIREAARFAPDGTSVTATGLVAAAASSTDSLHSTRPGLLLLAAFLIGAVLFAVWRDLLRVAIVLGPALLAAGLAALVLLLIDLRLSPLGAALEPLVLAVGLEFGMLLDMRYRQARADGRTPEEARDETTREIVPAVMLSASTVAVGFAVLFASRLPLLSQLGWLVALELALCVIVAVLMVPALAQRLDRGASAVTHLPVPAFVDRLARRARGLGDRKVIT</sequence>
<dbReference type="InterPro" id="IPR004869">
    <property type="entry name" value="MMPL_dom"/>
</dbReference>
<dbReference type="Gene3D" id="1.20.1640.10">
    <property type="entry name" value="Multidrug efflux transporter AcrB transmembrane domain"/>
    <property type="match status" value="2"/>
</dbReference>
<dbReference type="PANTHER" id="PTHR33406:SF13">
    <property type="entry name" value="MEMBRANE PROTEIN YDFJ"/>
    <property type="match status" value="1"/>
</dbReference>
<evidence type="ECO:0000256" key="7">
    <source>
        <dbReference type="SAM" id="SignalP"/>
    </source>
</evidence>
<dbReference type="RefSeq" id="WP_107568201.1">
    <property type="nucleotide sequence ID" value="NZ_PYYB01000001.1"/>
</dbReference>
<dbReference type="GO" id="GO:0005886">
    <property type="term" value="C:plasma membrane"/>
    <property type="evidence" value="ECO:0007669"/>
    <property type="project" value="UniProtKB-SubCell"/>
</dbReference>
<keyword evidence="2" id="KW-1003">Cell membrane</keyword>
<feature type="domain" description="Membrane transport protein MMPL" evidence="8">
    <location>
        <begin position="558"/>
        <end position="774"/>
    </location>
</feature>
<feature type="transmembrane region" description="Helical" evidence="6">
    <location>
        <begin position="750"/>
        <end position="773"/>
    </location>
</feature>
<proteinExistence type="predicted"/>
<gene>
    <name evidence="9" type="ORF">C7Y72_07795</name>
</gene>
<evidence type="ECO:0000259" key="8">
    <source>
        <dbReference type="Pfam" id="PF03176"/>
    </source>
</evidence>
<feature type="transmembrane region" description="Helical" evidence="6">
    <location>
        <begin position="721"/>
        <end position="744"/>
    </location>
</feature>
<dbReference type="EMBL" id="PYYB01000001">
    <property type="protein sequence ID" value="PTL59556.1"/>
    <property type="molecule type" value="Genomic_DNA"/>
</dbReference>
<feature type="domain" description="Membrane transport protein MMPL" evidence="8">
    <location>
        <begin position="202"/>
        <end position="417"/>
    </location>
</feature>
<dbReference type="OrthoDB" id="3609669at2"/>
<evidence type="ECO:0000256" key="1">
    <source>
        <dbReference type="ARBA" id="ARBA00004651"/>
    </source>
</evidence>
<feature type="signal peptide" evidence="7">
    <location>
        <begin position="1"/>
        <end position="21"/>
    </location>
</feature>
<feature type="transmembrane region" description="Helical" evidence="6">
    <location>
        <begin position="626"/>
        <end position="643"/>
    </location>
</feature>
<feature type="transmembrane region" description="Helical" evidence="6">
    <location>
        <begin position="392"/>
        <end position="415"/>
    </location>
</feature>
<feature type="transmembrane region" description="Helical" evidence="6">
    <location>
        <begin position="289"/>
        <end position="307"/>
    </location>
</feature>
<keyword evidence="3 6" id="KW-0812">Transmembrane</keyword>
<evidence type="ECO:0000256" key="2">
    <source>
        <dbReference type="ARBA" id="ARBA00022475"/>
    </source>
</evidence>
<dbReference type="Proteomes" id="UP000240739">
    <property type="component" value="Unassembled WGS sequence"/>
</dbReference>
<organism evidence="9 10">
    <name type="scientific">Paraconexibacter algicola</name>
    <dbReference type="NCBI Taxonomy" id="2133960"/>
    <lineage>
        <taxon>Bacteria</taxon>
        <taxon>Bacillati</taxon>
        <taxon>Actinomycetota</taxon>
        <taxon>Thermoleophilia</taxon>
        <taxon>Solirubrobacterales</taxon>
        <taxon>Paraconexibacteraceae</taxon>
        <taxon>Paraconexibacter</taxon>
    </lineage>
</organism>
<dbReference type="Pfam" id="PF03176">
    <property type="entry name" value="MMPL"/>
    <property type="match status" value="2"/>
</dbReference>
<protein>
    <recommendedName>
        <fullName evidence="8">Membrane transport protein MMPL domain-containing protein</fullName>
    </recommendedName>
</protein>
<keyword evidence="10" id="KW-1185">Reference proteome</keyword>
<evidence type="ECO:0000256" key="5">
    <source>
        <dbReference type="ARBA" id="ARBA00023136"/>
    </source>
</evidence>
<feature type="transmembrane region" description="Helical" evidence="6">
    <location>
        <begin position="364"/>
        <end position="386"/>
    </location>
</feature>
<keyword evidence="5 6" id="KW-0472">Membrane</keyword>
<evidence type="ECO:0000313" key="9">
    <source>
        <dbReference type="EMBL" id="PTL59556.1"/>
    </source>
</evidence>
<feature type="transmembrane region" description="Helical" evidence="6">
    <location>
        <begin position="650"/>
        <end position="670"/>
    </location>
</feature>
<dbReference type="PANTHER" id="PTHR33406">
    <property type="entry name" value="MEMBRANE PROTEIN MJ1562-RELATED"/>
    <property type="match status" value="1"/>
</dbReference>
<evidence type="ECO:0000313" key="10">
    <source>
        <dbReference type="Proteomes" id="UP000240739"/>
    </source>
</evidence>
<comment type="subcellular location">
    <subcellularLocation>
        <location evidence="1">Cell membrane</location>
        <topology evidence="1">Multi-pass membrane protein</topology>
    </subcellularLocation>
</comment>
<feature type="chain" id="PRO_5039463711" description="Membrane transport protein MMPL domain-containing protein" evidence="7">
    <location>
        <begin position="22"/>
        <end position="809"/>
    </location>
</feature>
<feature type="transmembrane region" description="Helical" evidence="6">
    <location>
        <begin position="263"/>
        <end position="282"/>
    </location>
</feature>
<keyword evidence="4 6" id="KW-1133">Transmembrane helix</keyword>
<accession>A0A2T4UJY1</accession>
<dbReference type="InterPro" id="IPR050545">
    <property type="entry name" value="Mycobact_MmpL"/>
</dbReference>
<feature type="transmembrane region" description="Helical" evidence="6">
    <location>
        <begin position="676"/>
        <end position="700"/>
    </location>
</feature>
<comment type="caution">
    <text evidence="9">The sequence shown here is derived from an EMBL/GenBank/DDBJ whole genome shotgun (WGS) entry which is preliminary data.</text>
</comment>
<keyword evidence="7" id="KW-0732">Signal</keyword>
<feature type="transmembrane region" description="Helical" evidence="6">
    <location>
        <begin position="436"/>
        <end position="456"/>
    </location>
</feature>
<name>A0A2T4UJY1_9ACTN</name>